<feature type="compositionally biased region" description="Low complexity" evidence="1">
    <location>
        <begin position="282"/>
        <end position="294"/>
    </location>
</feature>
<organism evidence="2">
    <name type="scientific">viral metagenome</name>
    <dbReference type="NCBI Taxonomy" id="1070528"/>
    <lineage>
        <taxon>unclassified sequences</taxon>
        <taxon>metagenomes</taxon>
        <taxon>organismal metagenomes</taxon>
    </lineage>
</organism>
<feature type="region of interest" description="Disordered" evidence="1">
    <location>
        <begin position="278"/>
        <end position="315"/>
    </location>
</feature>
<name>A0A6C0HLN6_9ZZZZ</name>
<evidence type="ECO:0000256" key="1">
    <source>
        <dbReference type="SAM" id="MobiDB-lite"/>
    </source>
</evidence>
<dbReference type="AlphaFoldDB" id="A0A6C0HLN6"/>
<protein>
    <submittedName>
        <fullName evidence="2">Uncharacterized protein</fullName>
    </submittedName>
</protein>
<feature type="compositionally biased region" description="Polar residues" evidence="1">
    <location>
        <begin position="295"/>
        <end position="315"/>
    </location>
</feature>
<evidence type="ECO:0000313" key="2">
    <source>
        <dbReference type="EMBL" id="QHT81399.1"/>
    </source>
</evidence>
<proteinExistence type="predicted"/>
<reference evidence="2" key="1">
    <citation type="journal article" date="2020" name="Nature">
        <title>Giant virus diversity and host interactions through global metagenomics.</title>
        <authorList>
            <person name="Schulz F."/>
            <person name="Roux S."/>
            <person name="Paez-Espino D."/>
            <person name="Jungbluth S."/>
            <person name="Walsh D.A."/>
            <person name="Denef V.J."/>
            <person name="McMahon K.D."/>
            <person name="Konstantinidis K.T."/>
            <person name="Eloe-Fadrosh E.A."/>
            <person name="Kyrpides N.C."/>
            <person name="Woyke T."/>
        </authorList>
    </citation>
    <scope>NUCLEOTIDE SEQUENCE</scope>
    <source>
        <strain evidence="2">GVMAG-M-3300023184-13</strain>
    </source>
</reference>
<dbReference type="EMBL" id="MN739982">
    <property type="protein sequence ID" value="QHT81399.1"/>
    <property type="molecule type" value="Genomic_DNA"/>
</dbReference>
<sequence>MTYTFNEYNIIENIKEDANPETLIKHACLCFGLNPSLLSFANCFNNNLLQGSALKNALNVIKEYMKTNNIIDSLKIYKTEFIGDIYYFNNYITKYFAFIIKKEHDVLQNNYKHFKLHLQMFFEIIEYVRESYNKLMIRLYYKNLSNNCPFTDSKNETDANCLVNSVFFAHTIVGLYETLKHPINSMKPIQKLLIVKSIYNAVISLFKKLKLSKYMDAFKNFCLKAWSSRYHAYFRPLEKKFNALSEFYLKIINYLDELKKTIKKLEKKTKKRSFFNRKQTKNNNSNDISFANNSQHNTSAETEQTIISNNNNVNA</sequence>
<accession>A0A6C0HLN6</accession>